<protein>
    <submittedName>
        <fullName evidence="2">DUF5412 domain-containing protein</fullName>
    </submittedName>
</protein>
<keyword evidence="1" id="KW-0472">Membrane</keyword>
<organism evidence="2 3">
    <name type="scientific">Bacillus bruguierae</name>
    <dbReference type="NCBI Taxonomy" id="3127667"/>
    <lineage>
        <taxon>Bacteria</taxon>
        <taxon>Bacillati</taxon>
        <taxon>Bacillota</taxon>
        <taxon>Bacilli</taxon>
        <taxon>Bacillales</taxon>
        <taxon>Bacillaceae</taxon>
        <taxon>Bacillus</taxon>
    </lineage>
</organism>
<keyword evidence="3" id="KW-1185">Reference proteome</keyword>
<proteinExistence type="predicted"/>
<keyword evidence="1" id="KW-1133">Transmembrane helix</keyword>
<evidence type="ECO:0000313" key="2">
    <source>
        <dbReference type="EMBL" id="MEI4799755.1"/>
    </source>
</evidence>
<keyword evidence="1" id="KW-0812">Transmembrane</keyword>
<dbReference type="RefSeq" id="WP_336470846.1">
    <property type="nucleotide sequence ID" value="NZ_JBAWSX010000001.1"/>
</dbReference>
<reference evidence="2 3" key="1">
    <citation type="submission" date="2024-01" db="EMBL/GenBank/DDBJ databases">
        <title>Seven novel Bacillus-like species.</title>
        <authorList>
            <person name="Liu G."/>
        </authorList>
    </citation>
    <scope>NUCLEOTIDE SEQUENCE [LARGE SCALE GENOMIC DNA]</scope>
    <source>
        <strain evidence="2 3">FJAT-51639</strain>
    </source>
</reference>
<evidence type="ECO:0000256" key="1">
    <source>
        <dbReference type="SAM" id="Phobius"/>
    </source>
</evidence>
<feature type="transmembrane region" description="Helical" evidence="1">
    <location>
        <begin position="17"/>
        <end position="36"/>
    </location>
</feature>
<sequence>MDTKKAQREIKKTKRKVGIVLLSTLMIGAGFIYWKFFSLQGVPTGKLIRTVESPNGDYKIKTYVQDGGSLSADAVRGELVHLKTNSAKTIYWNYPDNDPTVEWIDETTVTIGNQTLHIPKQETYDWRDDKNYKREYPKQFSK</sequence>
<name>A0ABU8FAP6_9BACI</name>
<dbReference type="Pfam" id="PF17428">
    <property type="entry name" value="DUF5412"/>
    <property type="match status" value="1"/>
</dbReference>
<dbReference type="EMBL" id="JBAWSX010000001">
    <property type="protein sequence ID" value="MEI4799755.1"/>
    <property type="molecule type" value="Genomic_DNA"/>
</dbReference>
<evidence type="ECO:0000313" key="3">
    <source>
        <dbReference type="Proteomes" id="UP001372526"/>
    </source>
</evidence>
<comment type="caution">
    <text evidence="2">The sequence shown here is derived from an EMBL/GenBank/DDBJ whole genome shotgun (WGS) entry which is preliminary data.</text>
</comment>
<gene>
    <name evidence="2" type="ORF">WAZ07_00195</name>
</gene>
<dbReference type="InterPro" id="IPR035406">
    <property type="entry name" value="DUF5412"/>
</dbReference>
<dbReference type="Proteomes" id="UP001372526">
    <property type="component" value="Unassembled WGS sequence"/>
</dbReference>
<accession>A0ABU8FAP6</accession>